<dbReference type="PANTHER" id="PTHR11138:SF5">
    <property type="entry name" value="METHIONYL-TRNA FORMYLTRANSFERASE, MITOCHONDRIAL"/>
    <property type="match status" value="1"/>
</dbReference>
<dbReference type="PANTHER" id="PTHR11138">
    <property type="entry name" value="METHIONYL-TRNA FORMYLTRANSFERASE"/>
    <property type="match status" value="1"/>
</dbReference>
<gene>
    <name evidence="2" type="ORF">KIH74_10940</name>
</gene>
<dbReference type="Pfam" id="PF00551">
    <property type="entry name" value="Formyl_trans_N"/>
    <property type="match status" value="1"/>
</dbReference>
<dbReference type="EMBL" id="JAHBAY010000004">
    <property type="protein sequence ID" value="MBT0769438.1"/>
    <property type="molecule type" value="Genomic_DNA"/>
</dbReference>
<protein>
    <recommendedName>
        <fullName evidence="1">Formyl transferase N-terminal domain-containing protein</fullName>
    </recommendedName>
</protein>
<evidence type="ECO:0000259" key="1">
    <source>
        <dbReference type="Pfam" id="PF00551"/>
    </source>
</evidence>
<dbReference type="InterPro" id="IPR036477">
    <property type="entry name" value="Formyl_transf_N_sf"/>
</dbReference>
<dbReference type="SUPFAM" id="SSF53328">
    <property type="entry name" value="Formyltransferase"/>
    <property type="match status" value="1"/>
</dbReference>
<proteinExistence type="predicted"/>
<dbReference type="RefSeq" id="WP_214155740.1">
    <property type="nucleotide sequence ID" value="NZ_JAHBAY010000004.1"/>
</dbReference>
<reference evidence="2 3" key="1">
    <citation type="submission" date="2021-05" db="EMBL/GenBank/DDBJ databases">
        <title>Kineosporia and Streptomyces sp. nov. two new marine actinobacteria isolated from Coral.</title>
        <authorList>
            <person name="Buangrab K."/>
            <person name="Sutthacheep M."/>
            <person name="Yeemin T."/>
            <person name="Harunari E."/>
            <person name="Igarashi Y."/>
            <person name="Kanchanasin P."/>
            <person name="Tanasupawat S."/>
            <person name="Phongsopitanun W."/>
        </authorList>
    </citation>
    <scope>NUCLEOTIDE SEQUENCE [LARGE SCALE GENOMIC DNA]</scope>
    <source>
        <strain evidence="2 3">J2-2</strain>
    </source>
</reference>
<name>A0ABS5THB3_9ACTN</name>
<comment type="caution">
    <text evidence="2">The sequence shown here is derived from an EMBL/GenBank/DDBJ whole genome shotgun (WGS) entry which is preliminary data.</text>
</comment>
<organism evidence="2 3">
    <name type="scientific">Kineosporia corallincola</name>
    <dbReference type="NCBI Taxonomy" id="2835133"/>
    <lineage>
        <taxon>Bacteria</taxon>
        <taxon>Bacillati</taxon>
        <taxon>Actinomycetota</taxon>
        <taxon>Actinomycetes</taxon>
        <taxon>Kineosporiales</taxon>
        <taxon>Kineosporiaceae</taxon>
        <taxon>Kineosporia</taxon>
    </lineage>
</organism>
<dbReference type="InterPro" id="IPR002376">
    <property type="entry name" value="Formyl_transf_N"/>
</dbReference>
<evidence type="ECO:0000313" key="3">
    <source>
        <dbReference type="Proteomes" id="UP001197247"/>
    </source>
</evidence>
<keyword evidence="3" id="KW-1185">Reference proteome</keyword>
<dbReference type="Proteomes" id="UP001197247">
    <property type="component" value="Unassembled WGS sequence"/>
</dbReference>
<dbReference type="Gene3D" id="3.40.50.12230">
    <property type="match status" value="1"/>
</dbReference>
<evidence type="ECO:0000313" key="2">
    <source>
        <dbReference type="EMBL" id="MBT0769438.1"/>
    </source>
</evidence>
<accession>A0ABS5THB3</accession>
<sequence>MTSGLRVVLASYGVPQFRFLSDLLAGLGHEVVAFTMSRSMRPNSPPDPQMRPAVTDLAASVPGGTDLLFPANADSLQPLLSGYRPDLFLVFGFNWRLPRAVFDLPRLGTVNIHTALLPQWRGPSPVPWAIRSGETSLGLTLHRVDERPDGGPVLAASRGIEVPDRVVPDDVWEATRPVLARLLPIALQRLAAGDPGDEQDESLASYAGFPTPDWFSITWDAPREEVHHRIRAAAFLGGGRGPVAQVAGRPVRVNASSTQPAPGLRVECADGPLWLVDTEDPPGPDD</sequence>
<dbReference type="CDD" id="cd08369">
    <property type="entry name" value="FMT_core"/>
    <property type="match status" value="1"/>
</dbReference>
<feature type="domain" description="Formyl transferase N-terminal" evidence="1">
    <location>
        <begin position="76"/>
        <end position="157"/>
    </location>
</feature>